<accession>A0A7W6TKH8</accession>
<sequence length="276" mass="28291">MMVQLLMPLALSATLASCNAVALQEGGSLKSYAGMTASNGTLTKSRIRVEGTSLLAAKTVRIVPTSIHPASAGNIAPRELALVANTIDRALCTGLSERFEIVAPSQLADLTVHATVTRIVPTNKSAATVSSVASIGATAVSVPMPRIPIGLGGLAVEAEATNMLGAQMAAIVWARGADMLTTQARASAVGDAYSLSSAFGKDFSKMLVTGKDPLKGMPQVPSVRKMTAALGGKSKFEACRTFGEAPGVTGMIAGRLGLPPAWSDKGASTKQFTQPH</sequence>
<keyword evidence="3" id="KW-1185">Reference proteome</keyword>
<protein>
    <recommendedName>
        <fullName evidence="4">DUF3313 domain-containing protein</fullName>
    </recommendedName>
</protein>
<reference evidence="2 3" key="1">
    <citation type="submission" date="2020-08" db="EMBL/GenBank/DDBJ databases">
        <title>Genomic Encyclopedia of Type Strains, Phase IV (KMG-V): Genome sequencing to study the core and pangenomes of soil and plant-associated prokaryotes.</title>
        <authorList>
            <person name="Whitman W."/>
        </authorList>
    </citation>
    <scope>NUCLEOTIDE SEQUENCE [LARGE SCALE GENOMIC DNA]</scope>
    <source>
        <strain evidence="2 3">SEMIA 444</strain>
    </source>
</reference>
<dbReference type="Proteomes" id="UP000524535">
    <property type="component" value="Unassembled WGS sequence"/>
</dbReference>
<proteinExistence type="predicted"/>
<dbReference type="Pfam" id="PF11769">
    <property type="entry name" value="DUF3313"/>
    <property type="match status" value="1"/>
</dbReference>
<evidence type="ECO:0000313" key="3">
    <source>
        <dbReference type="Proteomes" id="UP000524535"/>
    </source>
</evidence>
<dbReference type="EMBL" id="JACIGY010000019">
    <property type="protein sequence ID" value="MBB4415021.1"/>
    <property type="molecule type" value="Genomic_DNA"/>
</dbReference>
<gene>
    <name evidence="2" type="ORF">GGE31_005569</name>
</gene>
<feature type="chain" id="PRO_5031535815" description="DUF3313 domain-containing protein" evidence="1">
    <location>
        <begin position="23"/>
        <end position="276"/>
    </location>
</feature>
<dbReference type="AlphaFoldDB" id="A0A7W6TKH8"/>
<name>A0A7W6TKH8_9HYPH</name>
<evidence type="ECO:0000256" key="1">
    <source>
        <dbReference type="SAM" id="SignalP"/>
    </source>
</evidence>
<organism evidence="2 3">
    <name type="scientific">Aliirhizobium cellulosilyticum</name>
    <dbReference type="NCBI Taxonomy" id="393664"/>
    <lineage>
        <taxon>Bacteria</taxon>
        <taxon>Pseudomonadati</taxon>
        <taxon>Pseudomonadota</taxon>
        <taxon>Alphaproteobacteria</taxon>
        <taxon>Hyphomicrobiales</taxon>
        <taxon>Rhizobiaceae</taxon>
        <taxon>Aliirhizobium</taxon>
    </lineage>
</organism>
<comment type="caution">
    <text evidence="2">The sequence shown here is derived from an EMBL/GenBank/DDBJ whole genome shotgun (WGS) entry which is preliminary data.</text>
</comment>
<feature type="signal peptide" evidence="1">
    <location>
        <begin position="1"/>
        <end position="22"/>
    </location>
</feature>
<evidence type="ECO:0008006" key="4">
    <source>
        <dbReference type="Google" id="ProtNLM"/>
    </source>
</evidence>
<keyword evidence="1" id="KW-0732">Signal</keyword>
<evidence type="ECO:0000313" key="2">
    <source>
        <dbReference type="EMBL" id="MBB4415021.1"/>
    </source>
</evidence>
<dbReference type="InterPro" id="IPR021747">
    <property type="entry name" value="DUF3313"/>
</dbReference>